<feature type="coiled-coil region" evidence="1">
    <location>
        <begin position="101"/>
        <end position="135"/>
    </location>
</feature>
<proteinExistence type="predicted"/>
<name>A0A699LA25_TANCI</name>
<dbReference type="AlphaFoldDB" id="A0A699LA25"/>
<keyword evidence="1" id="KW-0175">Coiled coil</keyword>
<protein>
    <submittedName>
        <fullName evidence="2">Uncharacterized protein</fullName>
    </submittedName>
</protein>
<reference evidence="2" key="1">
    <citation type="journal article" date="2019" name="Sci. Rep.">
        <title>Draft genome of Tanacetum cinerariifolium, the natural source of mosquito coil.</title>
        <authorList>
            <person name="Yamashiro T."/>
            <person name="Shiraishi A."/>
            <person name="Satake H."/>
            <person name="Nakayama K."/>
        </authorList>
    </citation>
    <scope>NUCLEOTIDE SEQUENCE</scope>
</reference>
<gene>
    <name evidence="2" type="ORF">Tci_704605</name>
</gene>
<comment type="caution">
    <text evidence="2">The sequence shown here is derived from an EMBL/GenBank/DDBJ whole genome shotgun (WGS) entry which is preliminary data.</text>
</comment>
<organism evidence="2">
    <name type="scientific">Tanacetum cinerariifolium</name>
    <name type="common">Dalmatian daisy</name>
    <name type="synonym">Chrysanthemum cinerariifolium</name>
    <dbReference type="NCBI Taxonomy" id="118510"/>
    <lineage>
        <taxon>Eukaryota</taxon>
        <taxon>Viridiplantae</taxon>
        <taxon>Streptophyta</taxon>
        <taxon>Embryophyta</taxon>
        <taxon>Tracheophyta</taxon>
        <taxon>Spermatophyta</taxon>
        <taxon>Magnoliopsida</taxon>
        <taxon>eudicotyledons</taxon>
        <taxon>Gunneridae</taxon>
        <taxon>Pentapetalae</taxon>
        <taxon>asterids</taxon>
        <taxon>campanulids</taxon>
        <taxon>Asterales</taxon>
        <taxon>Asteraceae</taxon>
        <taxon>Asteroideae</taxon>
        <taxon>Anthemideae</taxon>
        <taxon>Anthemidinae</taxon>
        <taxon>Tanacetum</taxon>
    </lineage>
</organism>
<sequence>MANLTFVDTHNMVAYLSKSDASAGFDQVMDFLNGHVIYAKRTAWNEFSYSMGYDVIYLAIVIINAQVEDLSSHNNQYTSPTLTQKVFANMRKVVAQLEQDKIAQALEILKLKKRVKKLEKKKRSKSSGLKRLRKAGGKIEAIDVDEDITLVDAETQVDMDVELQRRIDDVSDAAKEVNVVEPTVFDDEEVIMTMAQTFIKMKAKKQDALMNRWLKGCMTRK</sequence>
<dbReference type="EMBL" id="BKCJ010602648">
    <property type="protein sequence ID" value="GFB32634.1"/>
    <property type="molecule type" value="Genomic_DNA"/>
</dbReference>
<evidence type="ECO:0000256" key="1">
    <source>
        <dbReference type="SAM" id="Coils"/>
    </source>
</evidence>
<evidence type="ECO:0000313" key="2">
    <source>
        <dbReference type="EMBL" id="GFB32634.1"/>
    </source>
</evidence>
<accession>A0A699LA25</accession>